<dbReference type="GO" id="GO:0042500">
    <property type="term" value="F:aspartic endopeptidase activity, intramembrane cleaving"/>
    <property type="evidence" value="ECO:0007669"/>
    <property type="project" value="InterPro"/>
</dbReference>
<organism evidence="5 6">
    <name type="scientific">Paramecium pentaurelia</name>
    <dbReference type="NCBI Taxonomy" id="43138"/>
    <lineage>
        <taxon>Eukaryota</taxon>
        <taxon>Sar</taxon>
        <taxon>Alveolata</taxon>
        <taxon>Ciliophora</taxon>
        <taxon>Intramacronucleata</taxon>
        <taxon>Oligohymenophorea</taxon>
        <taxon>Peniculida</taxon>
        <taxon>Parameciidae</taxon>
        <taxon>Paramecium</taxon>
    </lineage>
</organism>
<dbReference type="GO" id="GO:0006465">
    <property type="term" value="P:signal peptide processing"/>
    <property type="evidence" value="ECO:0007669"/>
    <property type="project" value="TreeGrafter"/>
</dbReference>
<sequence length="849" mass="99960">MILRKQKQQLFIQQAQKRELQYIMFIYILLTITLAALPNANLSIGPLLQSFTDDEDLDQIVYVHQKVYENFDYASFPSLSCCPNNVTKFRVMNLNKQGSNIQRFNLPFYIENLGEEPLLIEWLNITEEISDQDIQVQINYQRDLPIIKGFDNYLGLNLTHLCWKTLNNDRYWSMKRVTLQFEGYDPVIFNYQFLCGKDYYPVRFDWSNIILIIFESLMILVLSMFGKIYAIKVVFITKQLKKELPQEKLDKIAQESSPFQGFLLGWSQAFFYMSLLIGALFISLYSQENAEKPIQIIVYILCIICSFHFIDELFCAFRKKVPFFVKSFYFIRYCDIFAIILGAALFAIYIATEQIWILSNLISICILGSLIKLFKITSLKDCLLFFLPIMAMDIFCSIYLALNIRYEWDSLILRYFNTPLSAQIPYFRHIYKKKCAWVSIFNILFPGFFLAYVHRFDRLKKTFVYEIVSFFGLLIGLILWVIVQYLISFPLPTSIFTEVLMVSACTLIAFRRNELNLFWSGNFYDEILLDPFKNELDKKSVKLISFFNIGVSQDLKKKYALNSGAEQTANNYEPFELVKANQQGELKLDSILFEGLQSFQEIYSSPNQTYRNNDQNITNKQDKNIIENQKQQQEIQTDIKDQKDVVQVDSLIQNSQEYHNQENQPLINNQNKEDINIKTENQQQLKDYQNQKDQNEDNVESKTPPDVQKSLGKPKISFLESKKLEEVIIETPIIQSKNTEEDKKQQKIDIQIELKEQQKVSQGNQNKQSNQQNKIDQVEEKQNQQQNNKVYTSPARQKYQVNPPKAKEPQVDRFQQKQQLRYQNDNFKKNLEFFQNQEKVGNFKTPVKK</sequence>
<keyword evidence="2" id="KW-0256">Endoplasmic reticulum</keyword>
<feature type="transmembrane region" description="Helical" evidence="4">
    <location>
        <begin position="329"/>
        <end position="349"/>
    </location>
</feature>
<comment type="subcellular location">
    <subcellularLocation>
        <location evidence="1">Endoplasmic reticulum membrane</location>
        <topology evidence="1">Multi-pass membrane protein</topology>
    </subcellularLocation>
</comment>
<keyword evidence="4" id="KW-0472">Membrane</keyword>
<accession>A0A8S1WUS7</accession>
<dbReference type="AlphaFoldDB" id="A0A8S1WUS7"/>
<gene>
    <name evidence="5" type="ORF">PPENT_87.1.T1000057</name>
</gene>
<feature type="transmembrane region" description="Helical" evidence="4">
    <location>
        <begin position="436"/>
        <end position="453"/>
    </location>
</feature>
<evidence type="ECO:0000313" key="5">
    <source>
        <dbReference type="EMBL" id="CAD8191879.1"/>
    </source>
</evidence>
<evidence type="ECO:0000256" key="2">
    <source>
        <dbReference type="ARBA" id="ARBA00022824"/>
    </source>
</evidence>
<name>A0A8S1WUS7_9CILI</name>
<protein>
    <recommendedName>
        <fullName evidence="7">Transmembrane protein</fullName>
    </recommendedName>
</protein>
<feature type="transmembrane region" description="Helical" evidence="4">
    <location>
        <begin position="261"/>
        <end position="284"/>
    </location>
</feature>
<dbReference type="EMBL" id="CAJJDO010000100">
    <property type="protein sequence ID" value="CAD8191879.1"/>
    <property type="molecule type" value="Genomic_DNA"/>
</dbReference>
<dbReference type="PANTHER" id="PTHR12174:SF23">
    <property type="entry name" value="MINOR HISTOCOMPATIBILITY ANTIGEN H13"/>
    <property type="match status" value="1"/>
</dbReference>
<proteinExistence type="predicted"/>
<dbReference type="Pfam" id="PF04258">
    <property type="entry name" value="Peptidase_A22B"/>
    <property type="match status" value="1"/>
</dbReference>
<comment type="caution">
    <text evidence="5">The sequence shown here is derived from an EMBL/GenBank/DDBJ whole genome shotgun (WGS) entry which is preliminary data.</text>
</comment>
<keyword evidence="4" id="KW-0812">Transmembrane</keyword>
<keyword evidence="4" id="KW-1133">Transmembrane helix</keyword>
<dbReference type="GO" id="GO:0098554">
    <property type="term" value="C:cytoplasmic side of endoplasmic reticulum membrane"/>
    <property type="evidence" value="ECO:0007669"/>
    <property type="project" value="TreeGrafter"/>
</dbReference>
<evidence type="ECO:0000313" key="6">
    <source>
        <dbReference type="Proteomes" id="UP000689195"/>
    </source>
</evidence>
<dbReference type="InterPro" id="IPR007369">
    <property type="entry name" value="Peptidase_A22B_SPP"/>
</dbReference>
<feature type="transmembrane region" description="Helical" evidence="4">
    <location>
        <begin position="209"/>
        <end position="231"/>
    </location>
</feature>
<dbReference type="PANTHER" id="PTHR12174">
    <property type="entry name" value="SIGNAL PEPTIDE PEPTIDASE"/>
    <property type="match status" value="1"/>
</dbReference>
<evidence type="ECO:0000256" key="3">
    <source>
        <dbReference type="SAM" id="MobiDB-lite"/>
    </source>
</evidence>
<feature type="transmembrane region" description="Helical" evidence="4">
    <location>
        <begin position="20"/>
        <end position="37"/>
    </location>
</feature>
<reference evidence="5" key="1">
    <citation type="submission" date="2021-01" db="EMBL/GenBank/DDBJ databases">
        <authorList>
            <consortium name="Genoscope - CEA"/>
            <person name="William W."/>
        </authorList>
    </citation>
    <scope>NUCLEOTIDE SEQUENCE</scope>
</reference>
<feature type="region of interest" description="Disordered" evidence="3">
    <location>
        <begin position="759"/>
        <end position="822"/>
    </location>
</feature>
<feature type="compositionally biased region" description="Low complexity" evidence="3">
    <location>
        <begin position="759"/>
        <end position="774"/>
    </location>
</feature>
<keyword evidence="6" id="KW-1185">Reference proteome</keyword>
<evidence type="ECO:0000256" key="4">
    <source>
        <dbReference type="SAM" id="Phobius"/>
    </source>
</evidence>
<dbReference type="GO" id="GO:0098553">
    <property type="term" value="C:lumenal side of endoplasmic reticulum membrane"/>
    <property type="evidence" value="ECO:0007669"/>
    <property type="project" value="TreeGrafter"/>
</dbReference>
<feature type="transmembrane region" description="Helical" evidence="4">
    <location>
        <begin position="383"/>
        <end position="402"/>
    </location>
</feature>
<dbReference type="Proteomes" id="UP000689195">
    <property type="component" value="Unassembled WGS sequence"/>
</dbReference>
<feature type="compositionally biased region" description="Basic and acidic residues" evidence="3">
    <location>
        <begin position="805"/>
        <end position="815"/>
    </location>
</feature>
<feature type="transmembrane region" description="Helical" evidence="4">
    <location>
        <begin position="465"/>
        <end position="487"/>
    </location>
</feature>
<dbReference type="GO" id="GO:0033619">
    <property type="term" value="P:membrane protein proteolysis"/>
    <property type="evidence" value="ECO:0007669"/>
    <property type="project" value="TreeGrafter"/>
</dbReference>
<evidence type="ECO:0008006" key="7">
    <source>
        <dbReference type="Google" id="ProtNLM"/>
    </source>
</evidence>
<evidence type="ECO:0000256" key="1">
    <source>
        <dbReference type="ARBA" id="ARBA00004477"/>
    </source>
</evidence>
<feature type="region of interest" description="Disordered" evidence="3">
    <location>
        <begin position="685"/>
        <end position="714"/>
    </location>
</feature>
<dbReference type="OrthoDB" id="294404at2759"/>
<feature type="transmembrane region" description="Helical" evidence="4">
    <location>
        <begin position="296"/>
        <end position="317"/>
    </location>
</feature>
<feature type="transmembrane region" description="Helical" evidence="4">
    <location>
        <begin position="355"/>
        <end position="374"/>
    </location>
</feature>